<dbReference type="OrthoDB" id="429467at2759"/>
<dbReference type="InterPro" id="IPR018247">
    <property type="entry name" value="EF_Hand_1_Ca_BS"/>
</dbReference>
<evidence type="ECO:0000313" key="9">
    <source>
        <dbReference type="Proteomes" id="UP000245119"/>
    </source>
</evidence>
<dbReference type="SUPFAM" id="SSF47473">
    <property type="entry name" value="EF-hand"/>
    <property type="match status" value="1"/>
</dbReference>
<evidence type="ECO:0000313" key="8">
    <source>
        <dbReference type="EMBL" id="PVD29608.1"/>
    </source>
</evidence>
<dbReference type="Proteomes" id="UP000245119">
    <property type="component" value="Linkage Group LG5"/>
</dbReference>
<name>A0A2T7P866_POMCA</name>
<feature type="domain" description="EF-hand" evidence="7">
    <location>
        <begin position="1"/>
        <end position="25"/>
    </location>
</feature>
<dbReference type="InterPro" id="IPR011992">
    <property type="entry name" value="EF-hand-dom_pair"/>
</dbReference>
<dbReference type="GO" id="GO:0005509">
    <property type="term" value="F:calcium ion binding"/>
    <property type="evidence" value="ECO:0007669"/>
    <property type="project" value="InterPro"/>
</dbReference>
<evidence type="ECO:0000256" key="4">
    <source>
        <dbReference type="ARBA" id="ARBA00023175"/>
    </source>
</evidence>
<keyword evidence="4" id="KW-0505">Motor protein</keyword>
<proteinExistence type="predicted"/>
<keyword evidence="5" id="KW-0514">Muscle protein</keyword>
<comment type="function">
    <text evidence="6">In molluscan muscle, calcium regulation is associated with myosin rather than with actin. Muscle myosin contains two types of light chains: the catalytic light chain, essential for ATPase activity, and the regulatory light chain, a calcium-binding protein responsible for Ca(2+) dependent binding and Ca(2+) dependent Mg-ATPase activity.</text>
</comment>
<dbReference type="PROSITE" id="PS00018">
    <property type="entry name" value="EF_HAND_1"/>
    <property type="match status" value="1"/>
</dbReference>
<keyword evidence="9" id="KW-1185">Reference proteome</keyword>
<dbReference type="InterPro" id="IPR002048">
    <property type="entry name" value="EF_hand_dom"/>
</dbReference>
<dbReference type="Gene3D" id="1.10.238.10">
    <property type="entry name" value="EF-hand"/>
    <property type="match status" value="1"/>
</dbReference>
<sequence length="176" mass="19282">MIDQNRDGVIDIEDLKDIYSNLGRIPPDEELKEMLKEAPGPLNFTMFLNLFGEKLSDQADVEGGPTGEGQVQLQRVCLHTQGQARRRTGRLTRSSLYPQTPSVLLLLPESLPHTLTAGHTLAGGATPSADDDSPGLAHLLAKTIATMLVMTKDFTDVLLNDTKMTISTVKDEKRSR</sequence>
<evidence type="ECO:0000256" key="6">
    <source>
        <dbReference type="ARBA" id="ARBA00049593"/>
    </source>
</evidence>
<dbReference type="PROSITE" id="PS50222">
    <property type="entry name" value="EF_HAND_2"/>
    <property type="match status" value="1"/>
</dbReference>
<evidence type="ECO:0000256" key="2">
    <source>
        <dbReference type="ARBA" id="ARBA00022837"/>
    </source>
</evidence>
<dbReference type="PANTHER" id="PTHR23049">
    <property type="entry name" value="MYOSIN REGULATORY LIGHT CHAIN 2"/>
    <property type="match status" value="1"/>
</dbReference>
<dbReference type="STRING" id="400727.A0A2T7P866"/>
<evidence type="ECO:0000256" key="5">
    <source>
        <dbReference type="ARBA" id="ARBA00023179"/>
    </source>
</evidence>
<reference evidence="8 9" key="1">
    <citation type="submission" date="2018-04" db="EMBL/GenBank/DDBJ databases">
        <title>The genome of golden apple snail Pomacea canaliculata provides insight into stress tolerance and invasive adaptation.</title>
        <authorList>
            <person name="Liu C."/>
            <person name="Liu B."/>
            <person name="Ren Y."/>
            <person name="Zhang Y."/>
            <person name="Wang H."/>
            <person name="Li S."/>
            <person name="Jiang F."/>
            <person name="Yin L."/>
            <person name="Zhang G."/>
            <person name="Qian W."/>
            <person name="Fan W."/>
        </authorList>
    </citation>
    <scope>NUCLEOTIDE SEQUENCE [LARGE SCALE GENOMIC DNA]</scope>
    <source>
        <strain evidence="8">SZHN2017</strain>
        <tissue evidence="8">Muscle</tissue>
    </source>
</reference>
<organism evidence="8 9">
    <name type="scientific">Pomacea canaliculata</name>
    <name type="common">Golden apple snail</name>
    <dbReference type="NCBI Taxonomy" id="400727"/>
    <lineage>
        <taxon>Eukaryota</taxon>
        <taxon>Metazoa</taxon>
        <taxon>Spiralia</taxon>
        <taxon>Lophotrochozoa</taxon>
        <taxon>Mollusca</taxon>
        <taxon>Gastropoda</taxon>
        <taxon>Caenogastropoda</taxon>
        <taxon>Architaenioglossa</taxon>
        <taxon>Ampullarioidea</taxon>
        <taxon>Ampullariidae</taxon>
        <taxon>Pomacea</taxon>
    </lineage>
</organism>
<gene>
    <name evidence="8" type="ORF">C0Q70_08863</name>
</gene>
<evidence type="ECO:0000256" key="3">
    <source>
        <dbReference type="ARBA" id="ARBA00023123"/>
    </source>
</evidence>
<comment type="caution">
    <text evidence="8">The sequence shown here is derived from an EMBL/GenBank/DDBJ whole genome shotgun (WGS) entry which is preliminary data.</text>
</comment>
<dbReference type="EMBL" id="PZQS01000005">
    <property type="protein sequence ID" value="PVD29608.1"/>
    <property type="molecule type" value="Genomic_DNA"/>
</dbReference>
<keyword evidence="2" id="KW-0106">Calcium</keyword>
<keyword evidence="1" id="KW-0677">Repeat</keyword>
<dbReference type="GO" id="GO:0016459">
    <property type="term" value="C:myosin complex"/>
    <property type="evidence" value="ECO:0007669"/>
    <property type="project" value="UniProtKB-KW"/>
</dbReference>
<evidence type="ECO:0000259" key="7">
    <source>
        <dbReference type="PROSITE" id="PS50222"/>
    </source>
</evidence>
<dbReference type="InterPro" id="IPR050403">
    <property type="entry name" value="Myosin_RLC"/>
</dbReference>
<dbReference type="AlphaFoldDB" id="A0A2T7P866"/>
<protein>
    <recommendedName>
        <fullName evidence="7">EF-hand domain-containing protein</fullName>
    </recommendedName>
</protein>
<accession>A0A2T7P866</accession>
<evidence type="ECO:0000256" key="1">
    <source>
        <dbReference type="ARBA" id="ARBA00022737"/>
    </source>
</evidence>
<keyword evidence="3" id="KW-0518">Myosin</keyword>